<proteinExistence type="predicted"/>
<protein>
    <recommendedName>
        <fullName evidence="3">ParB/Sulfiredoxin domain-containing protein</fullName>
    </recommendedName>
</protein>
<comment type="caution">
    <text evidence="1">The sequence shown here is derived from an EMBL/GenBank/DDBJ whole genome shotgun (WGS) entry which is preliminary data.</text>
</comment>
<accession>A0A6L9EG86</accession>
<name>A0A6L9EG86_9FLAO</name>
<dbReference type="EMBL" id="WXYO01000007">
    <property type="protein sequence ID" value="NAS13701.1"/>
    <property type="molecule type" value="Genomic_DNA"/>
</dbReference>
<evidence type="ECO:0008006" key="3">
    <source>
        <dbReference type="Google" id="ProtNLM"/>
    </source>
</evidence>
<dbReference type="RefSeq" id="WP_161436729.1">
    <property type="nucleotide sequence ID" value="NZ_WXYO01000007.1"/>
</dbReference>
<reference evidence="1 2" key="1">
    <citation type="submission" date="2020-01" db="EMBL/GenBank/DDBJ databases">
        <title>Bacteria diversity of Porities sp.</title>
        <authorList>
            <person name="Wang G."/>
        </authorList>
    </citation>
    <scope>NUCLEOTIDE SEQUENCE [LARGE SCALE GENOMIC DNA]</scope>
    <source>
        <strain evidence="1 2">R33</strain>
    </source>
</reference>
<organism evidence="1 2">
    <name type="scientific">Poritiphilus flavus</name>
    <dbReference type="NCBI Taxonomy" id="2697053"/>
    <lineage>
        <taxon>Bacteria</taxon>
        <taxon>Pseudomonadati</taxon>
        <taxon>Bacteroidota</taxon>
        <taxon>Flavobacteriia</taxon>
        <taxon>Flavobacteriales</taxon>
        <taxon>Flavobacteriaceae</taxon>
        <taxon>Poritiphilus</taxon>
    </lineage>
</organism>
<dbReference type="Proteomes" id="UP000475249">
    <property type="component" value="Unassembled WGS sequence"/>
</dbReference>
<dbReference type="AlphaFoldDB" id="A0A6L9EG86"/>
<gene>
    <name evidence="1" type="ORF">GTQ38_16930</name>
</gene>
<sequence length="459" mass="53803">MENIDANKPRVIIDSLVKEIEENKTKVRGKTRPIYFRDDRRRNIERQVYSIPTIYLKFRKDNGRIASDIHSYEHKKGKLVEATDFGQEIIRGFLRAKDVERTKELKRTIVDRGQDEPAVITCDGFLINGNRRKMALELLSIEYPSESRYRTMEVVVLPGRKKNEDDETPPTYYEIEQIESAYQFHTHGKSEYTNFDKAISIRRKLDNGMSIEEQLSYDATFNMLSTTEKRKKIRQIEEDFLKPLECIDKYLDRLGRNGLYNTIATAKGSNKGQWQAFIDYYKSIDKYLRDPQRLHKLGISKSERGDVEDVAFKLIRSQKIQGVDKKSHELMRLIPKLLNNPSSKEELLRLRDEIKLKSYGETTKDAKDAVIKDLQWYRKNEEDIVHRVRKSYNIYLGKKESETPFELLKAALAKLNHENMNLQAIGKAKLKPSLRMAEQVAQKADEIKKEIYSLMKNHK</sequence>
<keyword evidence="2" id="KW-1185">Reference proteome</keyword>
<evidence type="ECO:0000313" key="1">
    <source>
        <dbReference type="EMBL" id="NAS13701.1"/>
    </source>
</evidence>
<evidence type="ECO:0000313" key="2">
    <source>
        <dbReference type="Proteomes" id="UP000475249"/>
    </source>
</evidence>